<dbReference type="Proteomes" id="UP000197025">
    <property type="component" value="Unassembled WGS sequence"/>
</dbReference>
<dbReference type="PIRSF" id="PIRSF004553">
    <property type="entry name" value="CHP00095"/>
    <property type="match status" value="1"/>
</dbReference>
<dbReference type="SUPFAM" id="SSF53335">
    <property type="entry name" value="S-adenosyl-L-methionine-dependent methyltransferases"/>
    <property type="match status" value="1"/>
</dbReference>
<dbReference type="Gene3D" id="3.40.50.150">
    <property type="entry name" value="Vaccinia Virus protein VP39"/>
    <property type="match status" value="1"/>
</dbReference>
<gene>
    <name evidence="3" type="ORF">SAMN02746019_00009490</name>
</gene>
<dbReference type="PANTHER" id="PTHR43542">
    <property type="entry name" value="METHYLTRANSFERASE"/>
    <property type="match status" value="1"/>
</dbReference>
<keyword evidence="2 3" id="KW-0808">Transferase</keyword>
<dbReference type="NCBIfam" id="TIGR00095">
    <property type="entry name" value="16S rRNA (guanine(966)-N(2))-methyltransferase RsmD"/>
    <property type="match status" value="1"/>
</dbReference>
<evidence type="ECO:0000313" key="3">
    <source>
        <dbReference type="EMBL" id="SNB65225.1"/>
    </source>
</evidence>
<dbReference type="InterPro" id="IPR004398">
    <property type="entry name" value="RNA_MeTrfase_RsmD"/>
</dbReference>
<reference evidence="4" key="1">
    <citation type="submission" date="2017-06" db="EMBL/GenBank/DDBJ databases">
        <authorList>
            <person name="Varghese N."/>
            <person name="Submissions S."/>
        </authorList>
    </citation>
    <scope>NUCLEOTIDE SEQUENCE [LARGE SCALE GENOMIC DNA]</scope>
    <source>
        <strain evidence="4">JAD2</strain>
    </source>
</reference>
<accession>A0A212R006</accession>
<organism evidence="3 4">
    <name type="scientific">Thermoflexus hugenholtzii JAD2</name>
    <dbReference type="NCBI Taxonomy" id="877466"/>
    <lineage>
        <taxon>Bacteria</taxon>
        <taxon>Bacillati</taxon>
        <taxon>Chloroflexota</taxon>
        <taxon>Thermoflexia</taxon>
        <taxon>Thermoflexales</taxon>
        <taxon>Thermoflexaceae</taxon>
        <taxon>Thermoflexus</taxon>
    </lineage>
</organism>
<dbReference type="PANTHER" id="PTHR43542:SF1">
    <property type="entry name" value="METHYLTRANSFERASE"/>
    <property type="match status" value="1"/>
</dbReference>
<dbReference type="CDD" id="cd02440">
    <property type="entry name" value="AdoMet_MTases"/>
    <property type="match status" value="1"/>
</dbReference>
<keyword evidence="1 3" id="KW-0489">Methyltransferase</keyword>
<dbReference type="AlphaFoldDB" id="A0A212R006"/>
<dbReference type="Pfam" id="PF03602">
    <property type="entry name" value="Cons_hypoth95"/>
    <property type="match status" value="1"/>
</dbReference>
<protein>
    <submittedName>
        <fullName evidence="3">16S rRNA (Guanine(966)-N(2))-methyltransferase RsmD</fullName>
    </submittedName>
</protein>
<evidence type="ECO:0000256" key="2">
    <source>
        <dbReference type="ARBA" id="ARBA00022679"/>
    </source>
</evidence>
<dbReference type="OrthoDB" id="9803017at2"/>
<evidence type="ECO:0000313" key="4">
    <source>
        <dbReference type="Proteomes" id="UP000197025"/>
    </source>
</evidence>
<sequence length="191" mass="21716">MRVISGSARGRRLKSLPGSATRPITDRVKTALFDILGPRIVGARVLDLFAGTGSVGIEALSRGAAEAVFVEKDPRAIRVLRENLRETGLADRARVVRADVFTFLRSARAEAFDFIYIAPPQYRGWWRRTLEQLDARPEWIAPEGRVVVQIHPREFETLTLHHLDLVDRRDYGSTHLLFYSRGEGHRERRTS</sequence>
<name>A0A212R006_9CHLR</name>
<dbReference type="InterPro" id="IPR029063">
    <property type="entry name" value="SAM-dependent_MTases_sf"/>
</dbReference>
<evidence type="ECO:0000256" key="1">
    <source>
        <dbReference type="ARBA" id="ARBA00022603"/>
    </source>
</evidence>
<dbReference type="RefSeq" id="WP_088571192.1">
    <property type="nucleotide sequence ID" value="NZ_FYEK01000027.1"/>
</dbReference>
<dbReference type="GO" id="GO:0008168">
    <property type="term" value="F:methyltransferase activity"/>
    <property type="evidence" value="ECO:0007669"/>
    <property type="project" value="UniProtKB-KW"/>
</dbReference>
<dbReference type="InParanoid" id="A0A212R006"/>
<proteinExistence type="predicted"/>
<dbReference type="FunCoup" id="A0A212R006">
    <property type="interactions" value="463"/>
</dbReference>
<keyword evidence="4" id="KW-1185">Reference proteome</keyword>
<dbReference type="EMBL" id="FYEK01000027">
    <property type="protein sequence ID" value="SNB65225.1"/>
    <property type="molecule type" value="Genomic_DNA"/>
</dbReference>
<dbReference type="GO" id="GO:0031167">
    <property type="term" value="P:rRNA methylation"/>
    <property type="evidence" value="ECO:0007669"/>
    <property type="project" value="InterPro"/>
</dbReference>